<dbReference type="Proteomes" id="UP000595095">
    <property type="component" value="Chromosome"/>
</dbReference>
<dbReference type="SUPFAM" id="SSF50249">
    <property type="entry name" value="Nucleic acid-binding proteins"/>
    <property type="match status" value="1"/>
</dbReference>
<dbReference type="InterPro" id="IPR012156">
    <property type="entry name" value="Cold_shock_CspA"/>
</dbReference>
<evidence type="ECO:0000256" key="3">
    <source>
        <dbReference type="ARBA" id="ARBA00022490"/>
    </source>
</evidence>
<evidence type="ECO:0000313" key="7">
    <source>
        <dbReference type="EMBL" id="QPG06845.1"/>
    </source>
</evidence>
<dbReference type="Pfam" id="PF00313">
    <property type="entry name" value="CSD"/>
    <property type="match status" value="1"/>
</dbReference>
<dbReference type="FunFam" id="2.40.50.140:FF:000006">
    <property type="entry name" value="Cold shock protein CspC"/>
    <property type="match status" value="1"/>
</dbReference>
<comment type="subcellular location">
    <subcellularLocation>
        <location evidence="1 5">Cytoplasm</location>
    </subcellularLocation>
</comment>
<dbReference type="AlphaFoldDB" id="A0A7S9HE49"/>
<dbReference type="PIRSF" id="PIRSF002599">
    <property type="entry name" value="Cold_shock_A"/>
    <property type="match status" value="1"/>
</dbReference>
<sequence>MAVGKVKWFNNAKGFGFIVPEDGGEDIFAHYSTIQMEGYRSLKAGQDVTFDVQQGPKGLHAENIGLMGDEPER</sequence>
<dbReference type="PROSITE" id="PS51857">
    <property type="entry name" value="CSD_2"/>
    <property type="match status" value="1"/>
</dbReference>
<evidence type="ECO:0000256" key="2">
    <source>
        <dbReference type="ARBA" id="ARBA00022318"/>
    </source>
</evidence>
<evidence type="ECO:0000259" key="6">
    <source>
        <dbReference type="PROSITE" id="PS51857"/>
    </source>
</evidence>
<keyword evidence="4" id="KW-0238">DNA-binding</keyword>
<dbReference type="KEGG" id="smaa:IT774_06900"/>
<keyword evidence="3" id="KW-0963">Cytoplasm</keyword>
<gene>
    <name evidence="7" type="primary">cspD</name>
    <name evidence="7" type="ORF">IT774_06900</name>
</gene>
<evidence type="ECO:0000256" key="1">
    <source>
        <dbReference type="ARBA" id="ARBA00004496"/>
    </source>
</evidence>
<dbReference type="EMBL" id="CP064795">
    <property type="protein sequence ID" value="QPG06845.1"/>
    <property type="molecule type" value="Genomic_DNA"/>
</dbReference>
<dbReference type="PROSITE" id="PS00352">
    <property type="entry name" value="CSD_1"/>
    <property type="match status" value="1"/>
</dbReference>
<dbReference type="Gene3D" id="2.40.50.140">
    <property type="entry name" value="Nucleic acid-binding proteins"/>
    <property type="match status" value="1"/>
</dbReference>
<dbReference type="GO" id="GO:0006355">
    <property type="term" value="P:regulation of DNA-templated transcription"/>
    <property type="evidence" value="ECO:0007669"/>
    <property type="project" value="InterPro"/>
</dbReference>
<dbReference type="RefSeq" id="WP_195811919.1">
    <property type="nucleotide sequence ID" value="NZ_CP064795.1"/>
</dbReference>
<evidence type="ECO:0000313" key="8">
    <source>
        <dbReference type="Proteomes" id="UP000595095"/>
    </source>
</evidence>
<dbReference type="GO" id="GO:0005829">
    <property type="term" value="C:cytosol"/>
    <property type="evidence" value="ECO:0007669"/>
    <property type="project" value="UniProtKB-ARBA"/>
</dbReference>
<dbReference type="PANTHER" id="PTHR11544">
    <property type="entry name" value="COLD SHOCK DOMAIN CONTAINING PROTEINS"/>
    <property type="match status" value="1"/>
</dbReference>
<dbReference type="InterPro" id="IPR011129">
    <property type="entry name" value="CSD"/>
</dbReference>
<protein>
    <recommendedName>
        <fullName evidence="2">Cold shock-like protein CspD</fullName>
    </recommendedName>
</protein>
<dbReference type="InterPro" id="IPR019844">
    <property type="entry name" value="CSD_CS"/>
</dbReference>
<evidence type="ECO:0000256" key="4">
    <source>
        <dbReference type="ARBA" id="ARBA00023125"/>
    </source>
</evidence>
<feature type="domain" description="CSD" evidence="6">
    <location>
        <begin position="1"/>
        <end position="66"/>
    </location>
</feature>
<evidence type="ECO:0000256" key="5">
    <source>
        <dbReference type="RuleBase" id="RU000408"/>
    </source>
</evidence>
<organism evidence="7 8">
    <name type="scientific">Salinimonas marina</name>
    <dbReference type="NCBI Taxonomy" id="2785918"/>
    <lineage>
        <taxon>Bacteria</taxon>
        <taxon>Pseudomonadati</taxon>
        <taxon>Pseudomonadota</taxon>
        <taxon>Gammaproteobacteria</taxon>
        <taxon>Alteromonadales</taxon>
        <taxon>Alteromonadaceae</taxon>
        <taxon>Alteromonas/Salinimonas group</taxon>
        <taxon>Salinimonas</taxon>
    </lineage>
</organism>
<reference evidence="7 8" key="1">
    <citation type="submission" date="2020-11" db="EMBL/GenBank/DDBJ databases">
        <title>Complete genome sequence for Salinimonas sp. strain G2-b.</title>
        <authorList>
            <person name="Park S.-J."/>
        </authorList>
    </citation>
    <scope>NUCLEOTIDE SEQUENCE [LARGE SCALE GENOMIC DNA]</scope>
    <source>
        <strain evidence="7 8">G2-b</strain>
    </source>
</reference>
<accession>A0A7S9HE49</accession>
<dbReference type="SMART" id="SM00357">
    <property type="entry name" value="CSP"/>
    <property type="match status" value="1"/>
</dbReference>
<dbReference type="InterPro" id="IPR012751">
    <property type="entry name" value="CspD"/>
</dbReference>
<dbReference type="GO" id="GO:0003677">
    <property type="term" value="F:DNA binding"/>
    <property type="evidence" value="ECO:0007669"/>
    <property type="project" value="UniProtKB-KW"/>
</dbReference>
<dbReference type="InterPro" id="IPR012340">
    <property type="entry name" value="NA-bd_OB-fold"/>
</dbReference>
<dbReference type="CDD" id="cd04458">
    <property type="entry name" value="CSP_CDS"/>
    <property type="match status" value="1"/>
</dbReference>
<dbReference type="PRINTS" id="PR00050">
    <property type="entry name" value="COLDSHOCK"/>
</dbReference>
<name>A0A7S9HE49_9ALTE</name>
<proteinExistence type="predicted"/>
<keyword evidence="8" id="KW-1185">Reference proteome</keyword>
<dbReference type="InterPro" id="IPR002059">
    <property type="entry name" value="CSP_DNA-bd"/>
</dbReference>
<dbReference type="InterPro" id="IPR050181">
    <property type="entry name" value="Cold_shock_domain"/>
</dbReference>
<dbReference type="NCBIfam" id="TIGR02381">
    <property type="entry name" value="cspD"/>
    <property type="match status" value="1"/>
</dbReference>